<dbReference type="RefSeq" id="WP_090776722.1">
    <property type="nucleotide sequence ID" value="NZ_FMYM01000016.1"/>
</dbReference>
<dbReference type="Gene3D" id="3.40.630.30">
    <property type="match status" value="1"/>
</dbReference>
<evidence type="ECO:0000313" key="6">
    <source>
        <dbReference type="Proteomes" id="UP000242662"/>
    </source>
</evidence>
<dbReference type="GO" id="GO:0005737">
    <property type="term" value="C:cytoplasm"/>
    <property type="evidence" value="ECO:0007669"/>
    <property type="project" value="TreeGrafter"/>
</dbReference>
<evidence type="ECO:0000256" key="3">
    <source>
        <dbReference type="ARBA" id="ARBA00038502"/>
    </source>
</evidence>
<dbReference type="OrthoDB" id="9801656at2"/>
<gene>
    <name evidence="5" type="ORF">SAMN05421737_11623</name>
</gene>
<dbReference type="GO" id="GO:0008999">
    <property type="term" value="F:protein-N-terminal-alanine acetyltransferase activity"/>
    <property type="evidence" value="ECO:0007669"/>
    <property type="project" value="TreeGrafter"/>
</dbReference>
<dbReference type="SUPFAM" id="SSF55729">
    <property type="entry name" value="Acyl-CoA N-acyltransferases (Nat)"/>
    <property type="match status" value="1"/>
</dbReference>
<keyword evidence="6" id="KW-1185">Reference proteome</keyword>
<evidence type="ECO:0000259" key="4">
    <source>
        <dbReference type="PROSITE" id="PS51186"/>
    </source>
</evidence>
<keyword evidence="1 5" id="KW-0808">Transferase</keyword>
<dbReference type="EMBL" id="FMYM01000016">
    <property type="protein sequence ID" value="SDC77385.1"/>
    <property type="molecule type" value="Genomic_DNA"/>
</dbReference>
<evidence type="ECO:0000256" key="2">
    <source>
        <dbReference type="ARBA" id="ARBA00023315"/>
    </source>
</evidence>
<dbReference type="PROSITE" id="PS51186">
    <property type="entry name" value="GNAT"/>
    <property type="match status" value="1"/>
</dbReference>
<name>A0A1G6PDI9_9BACI</name>
<proteinExistence type="inferred from homology"/>
<accession>A0A1G6PDI9</accession>
<protein>
    <submittedName>
        <fullName evidence="5">Ribosomal-protein-alanine N-acetyltransferase</fullName>
    </submittedName>
</protein>
<dbReference type="PANTHER" id="PTHR43792">
    <property type="entry name" value="GNAT FAMILY, PUTATIVE (AFU_ORTHOLOGUE AFUA_3G00765)-RELATED-RELATED"/>
    <property type="match status" value="1"/>
</dbReference>
<dbReference type="InterPro" id="IPR000182">
    <property type="entry name" value="GNAT_dom"/>
</dbReference>
<dbReference type="Proteomes" id="UP000242662">
    <property type="component" value="Unassembled WGS sequence"/>
</dbReference>
<organism evidence="5 6">
    <name type="scientific">Shouchella lonarensis</name>
    <dbReference type="NCBI Taxonomy" id="1464122"/>
    <lineage>
        <taxon>Bacteria</taxon>
        <taxon>Bacillati</taxon>
        <taxon>Bacillota</taxon>
        <taxon>Bacilli</taxon>
        <taxon>Bacillales</taxon>
        <taxon>Bacillaceae</taxon>
        <taxon>Shouchella</taxon>
    </lineage>
</organism>
<comment type="similarity">
    <text evidence="3">Belongs to the acetyltransferase family. RimJ subfamily.</text>
</comment>
<dbReference type="AlphaFoldDB" id="A0A1G6PDI9"/>
<dbReference type="STRING" id="1464122.SAMN05421737_11623"/>
<keyword evidence="2" id="KW-0012">Acyltransferase</keyword>
<dbReference type="InterPro" id="IPR016181">
    <property type="entry name" value="Acyl_CoA_acyltransferase"/>
</dbReference>
<sequence>MNINITPLQESDTEALFQFEQRHRAYFRQFVPDRGEDYYDPATFVEQQQSLLAEQRDGTSYFYLIKTKIDEIAGRINLVDVNKAKRSAELGYRVGETYVGKGVASAALSHLLRDLPAEIDIIQAKTTPDNRGSQKVMERNGFRACGHTTEDGLTFVHYEWRR</sequence>
<feature type="domain" description="N-acetyltransferase" evidence="4">
    <location>
        <begin position="3"/>
        <end position="162"/>
    </location>
</feature>
<dbReference type="InterPro" id="IPR051531">
    <property type="entry name" value="N-acetyltransferase"/>
</dbReference>
<evidence type="ECO:0000313" key="5">
    <source>
        <dbReference type="EMBL" id="SDC77385.1"/>
    </source>
</evidence>
<dbReference type="Pfam" id="PF13302">
    <property type="entry name" value="Acetyltransf_3"/>
    <property type="match status" value="1"/>
</dbReference>
<reference evidence="6" key="1">
    <citation type="submission" date="2016-09" db="EMBL/GenBank/DDBJ databases">
        <authorList>
            <person name="Varghese N."/>
            <person name="Submissions S."/>
        </authorList>
    </citation>
    <scope>NUCLEOTIDE SEQUENCE [LARGE SCALE GENOMIC DNA]</scope>
    <source>
        <strain evidence="6">25nlg</strain>
    </source>
</reference>
<dbReference type="PANTHER" id="PTHR43792:SF8">
    <property type="entry name" value="[RIBOSOMAL PROTEIN US5]-ALANINE N-ACETYLTRANSFERASE"/>
    <property type="match status" value="1"/>
</dbReference>
<evidence type="ECO:0000256" key="1">
    <source>
        <dbReference type="ARBA" id="ARBA00022679"/>
    </source>
</evidence>